<feature type="transmembrane region" description="Helical" evidence="3">
    <location>
        <begin position="259"/>
        <end position="277"/>
    </location>
</feature>
<feature type="transmembrane region" description="Helical" evidence="3">
    <location>
        <begin position="233"/>
        <end position="253"/>
    </location>
</feature>
<dbReference type="InterPro" id="IPR029063">
    <property type="entry name" value="SAM-dependent_MTases_sf"/>
</dbReference>
<accession>A0A518GTV4</accession>
<dbReference type="Proteomes" id="UP000315349">
    <property type="component" value="Chromosome"/>
</dbReference>
<sequence length="974" mass="107070">MTGPTNPSSPDDRSEVDLPIPFGQSSEPSSAETYRLADPPARWSEPVAAVRAVPAVEVASHVSQKPRSKKAISGIAQPLQKLASHEVSALIGFNAIVFVTSVCIMTLELTASRLIGKHVGNSLYTWTSVIGVVLAGITVGNYIGGYLADLPRPRRSLAWTFLISSITCWSVLWLDQLIPSFTRPASISWPLWVLMTVSLIFFLPACAMGTISPIVASLAVASSSRTGFTMGNVYAWGALGSIVGTFLTGFYLIDQFGTRAIVGLVAMTLAAMALIIASKNKVFRTGVALGWCQLLGLTWGLATLTETSVASAAGFSARMVGVWEDPQTTDARTSRWRTFGETIGRQVHDLGLSLALRDDRQGEYHDESSYSYINVSEDYSEDGRPIKLLKLDKLIHSYYDPADPNRLDYDYEKVYAAITEMLAGSSETDIEIQVANFPGRDQVVAQLPAGLSWNPDRKSISLKPRAIVDWSALLKLAPDGAYIAAVNELSDLSTRADWGGFSSVAVTELPENFRIPQEINEILRYDRTLEMLSVWKPLDEKSRRLALATSPSMPWIDAIDELRKKSRKASSLFIGGGGYIFPRWIESQFPGSERIDVAELDPAVLAAVESEMGLAKPPATRVHSRIGDARNVVDDLLRESNQQGKIAYDFAYGDAFNDFSVPWHLTTKEFAEKIHQLLSPEGAYLVNVIDVYPRTVWPRIQDEEQQVTFDGEPPFAGWNEWNNSGWIETPGFAGFSLHRHGTRIFSLRYRGEMPTPVENRLKSLSSASPAWKNTVTELAKKTRQPPRLPFELPAILIPSLLLDDEWTPAPAPFEFVEIQRVGTGYSLAVRGALSRDLKHRLLSLDPDNAAWKQGLEGLANRSEQLASGRFLAAFVATLHQVFPHVAVFSSEAGSPNDNRDTFVIAASKTPIDWTQLEASDHWTGLPFATSSKVDETVKTTGQMESLLGLARGLILTDDHAPVDNLLLPVFETND</sequence>
<keyword evidence="3" id="KW-1133">Transmembrane helix</keyword>
<gene>
    <name evidence="4" type="ORF">Spb1_39720</name>
</gene>
<keyword evidence="1" id="KW-0620">Polyamine biosynthesis</keyword>
<dbReference type="InterPro" id="IPR036259">
    <property type="entry name" value="MFS_trans_sf"/>
</dbReference>
<proteinExistence type="predicted"/>
<dbReference type="CDD" id="cd06174">
    <property type="entry name" value="MFS"/>
    <property type="match status" value="1"/>
</dbReference>
<evidence type="ECO:0000313" key="4">
    <source>
        <dbReference type="EMBL" id="QDV32024.1"/>
    </source>
</evidence>
<feature type="region of interest" description="Disordered" evidence="2">
    <location>
        <begin position="1"/>
        <end position="37"/>
    </location>
</feature>
<dbReference type="PANTHER" id="PTHR43317:SF1">
    <property type="entry name" value="THERMOSPERMINE SYNTHASE ACAULIS5"/>
    <property type="match status" value="1"/>
</dbReference>
<dbReference type="SUPFAM" id="SSF103473">
    <property type="entry name" value="MFS general substrate transporter"/>
    <property type="match status" value="1"/>
</dbReference>
<organism evidence="4 5">
    <name type="scientific">Planctopirus ephydatiae</name>
    <dbReference type="NCBI Taxonomy" id="2528019"/>
    <lineage>
        <taxon>Bacteria</taxon>
        <taxon>Pseudomonadati</taxon>
        <taxon>Planctomycetota</taxon>
        <taxon>Planctomycetia</taxon>
        <taxon>Planctomycetales</taxon>
        <taxon>Planctomycetaceae</taxon>
        <taxon>Planctopirus</taxon>
    </lineage>
</organism>
<feature type="transmembrane region" description="Helical" evidence="3">
    <location>
        <begin position="194"/>
        <end position="221"/>
    </location>
</feature>
<feature type="compositionally biased region" description="Polar residues" evidence="2">
    <location>
        <begin position="23"/>
        <end position="32"/>
    </location>
</feature>
<evidence type="ECO:0000313" key="5">
    <source>
        <dbReference type="Proteomes" id="UP000315349"/>
    </source>
</evidence>
<dbReference type="SUPFAM" id="SSF53335">
    <property type="entry name" value="S-adenosyl-L-methionine-dependent methyltransferases"/>
    <property type="match status" value="1"/>
</dbReference>
<keyword evidence="3" id="KW-0472">Membrane</keyword>
<evidence type="ECO:0000256" key="3">
    <source>
        <dbReference type="SAM" id="Phobius"/>
    </source>
</evidence>
<protein>
    <submittedName>
        <fullName evidence="4">Spermidine synthase</fullName>
    </submittedName>
</protein>
<dbReference type="KEGG" id="peh:Spb1_39720"/>
<feature type="transmembrane region" description="Helical" evidence="3">
    <location>
        <begin position="123"/>
        <end position="144"/>
    </location>
</feature>
<feature type="transmembrane region" description="Helical" evidence="3">
    <location>
        <begin position="87"/>
        <end position="111"/>
    </location>
</feature>
<dbReference type="PANTHER" id="PTHR43317">
    <property type="entry name" value="THERMOSPERMINE SYNTHASE ACAULIS5"/>
    <property type="match status" value="1"/>
</dbReference>
<keyword evidence="3" id="KW-0812">Transmembrane</keyword>
<dbReference type="OrthoDB" id="9761985at2"/>
<dbReference type="Gene3D" id="3.40.50.150">
    <property type="entry name" value="Vaccinia Virus protein VP39"/>
    <property type="match status" value="2"/>
</dbReference>
<dbReference type="AlphaFoldDB" id="A0A518GTV4"/>
<dbReference type="RefSeq" id="WP_145303900.1">
    <property type="nucleotide sequence ID" value="NZ_CP036299.1"/>
</dbReference>
<evidence type="ECO:0000256" key="2">
    <source>
        <dbReference type="SAM" id="MobiDB-lite"/>
    </source>
</evidence>
<keyword evidence="5" id="KW-1185">Reference proteome</keyword>
<dbReference type="Gene3D" id="1.20.1250.20">
    <property type="entry name" value="MFS general substrate transporter like domains"/>
    <property type="match status" value="1"/>
</dbReference>
<feature type="transmembrane region" description="Helical" evidence="3">
    <location>
        <begin position="282"/>
        <end position="302"/>
    </location>
</feature>
<dbReference type="EMBL" id="CP036299">
    <property type="protein sequence ID" value="QDV32024.1"/>
    <property type="molecule type" value="Genomic_DNA"/>
</dbReference>
<dbReference type="GO" id="GO:0006596">
    <property type="term" value="P:polyamine biosynthetic process"/>
    <property type="evidence" value="ECO:0007669"/>
    <property type="project" value="UniProtKB-KW"/>
</dbReference>
<reference evidence="4 5" key="1">
    <citation type="submission" date="2019-02" db="EMBL/GenBank/DDBJ databases">
        <title>Deep-cultivation of Planctomycetes and their phenomic and genomic characterization uncovers novel biology.</title>
        <authorList>
            <person name="Wiegand S."/>
            <person name="Jogler M."/>
            <person name="Boedeker C."/>
            <person name="Pinto D."/>
            <person name="Vollmers J."/>
            <person name="Rivas-Marin E."/>
            <person name="Kohn T."/>
            <person name="Peeters S.H."/>
            <person name="Heuer A."/>
            <person name="Rast P."/>
            <person name="Oberbeckmann S."/>
            <person name="Bunk B."/>
            <person name="Jeske O."/>
            <person name="Meyerdierks A."/>
            <person name="Storesund J.E."/>
            <person name="Kallscheuer N."/>
            <person name="Luecker S."/>
            <person name="Lage O.M."/>
            <person name="Pohl T."/>
            <person name="Merkel B.J."/>
            <person name="Hornburger P."/>
            <person name="Mueller R.-W."/>
            <person name="Bruemmer F."/>
            <person name="Labrenz M."/>
            <person name="Spormann A.M."/>
            <person name="Op den Camp H."/>
            <person name="Overmann J."/>
            <person name="Amann R."/>
            <person name="Jetten M.S.M."/>
            <person name="Mascher T."/>
            <person name="Medema M.H."/>
            <person name="Devos D.P."/>
            <person name="Kaster A.-K."/>
            <person name="Ovreas L."/>
            <person name="Rohde M."/>
            <person name="Galperin M.Y."/>
            <person name="Jogler C."/>
        </authorList>
    </citation>
    <scope>NUCLEOTIDE SEQUENCE [LARGE SCALE GENOMIC DNA]</scope>
    <source>
        <strain evidence="4 5">Spb1</strain>
    </source>
</reference>
<evidence type="ECO:0000256" key="1">
    <source>
        <dbReference type="ARBA" id="ARBA00023115"/>
    </source>
</evidence>
<name>A0A518GTV4_9PLAN</name>
<dbReference type="NCBIfam" id="NF037959">
    <property type="entry name" value="MFS_SpdSyn"/>
    <property type="match status" value="3"/>
</dbReference>
<feature type="transmembrane region" description="Helical" evidence="3">
    <location>
        <begin position="156"/>
        <end position="174"/>
    </location>
</feature>